<accession>A0A151JTA2</accession>
<evidence type="ECO:0000313" key="2">
    <source>
        <dbReference type="EMBL" id="KYN32765.1"/>
    </source>
</evidence>
<keyword evidence="3" id="KW-1185">Reference proteome</keyword>
<evidence type="ECO:0000256" key="1">
    <source>
        <dbReference type="SAM" id="MobiDB-lite"/>
    </source>
</evidence>
<feature type="compositionally biased region" description="Gly residues" evidence="1">
    <location>
        <begin position="16"/>
        <end position="39"/>
    </location>
</feature>
<dbReference type="EMBL" id="KQ981936">
    <property type="protein sequence ID" value="KYN32765.1"/>
    <property type="molecule type" value="Genomic_DNA"/>
</dbReference>
<gene>
    <name evidence="2" type="ORF">ALC56_12925</name>
</gene>
<proteinExistence type="predicted"/>
<dbReference type="AlphaFoldDB" id="A0A151JTA2"/>
<protein>
    <submittedName>
        <fullName evidence="2">Uncharacterized protein</fullName>
    </submittedName>
</protein>
<feature type="compositionally biased region" description="Polar residues" evidence="1">
    <location>
        <begin position="41"/>
        <end position="50"/>
    </location>
</feature>
<name>A0A151JTA2_9HYME</name>
<sequence length="290" mass="32932">HEGASPRVFVKRDDAGGGGANRGGGGGDGGGGGGDGDGPGSSTRTSLFSSRNRRIQCRRRRAIPNDYPICSMHPCFEEIVPNHDAGNHLATTVGAEMNRKGMRFLYFDTPFCTLIRSEDENFAADSRLLRHRFSYIYEQPLTGVEHSQWDIGHRGIVSYLSFGRVTSNSPGGPGGLVSGFIRTRSWFDDDRRLLTLIKRSAWKWSEQRWFFSRLYNNNIPNYIMTVRRKNNFVHERRVTAKFLESLSRLKTVYPTKFMNEIVNNILFIVKVYLKCNSFIFILPYTSIERG</sequence>
<organism evidence="2 3">
    <name type="scientific">Trachymyrmex septentrionalis</name>
    <dbReference type="NCBI Taxonomy" id="34720"/>
    <lineage>
        <taxon>Eukaryota</taxon>
        <taxon>Metazoa</taxon>
        <taxon>Ecdysozoa</taxon>
        <taxon>Arthropoda</taxon>
        <taxon>Hexapoda</taxon>
        <taxon>Insecta</taxon>
        <taxon>Pterygota</taxon>
        <taxon>Neoptera</taxon>
        <taxon>Endopterygota</taxon>
        <taxon>Hymenoptera</taxon>
        <taxon>Apocrita</taxon>
        <taxon>Aculeata</taxon>
        <taxon>Formicoidea</taxon>
        <taxon>Formicidae</taxon>
        <taxon>Myrmicinae</taxon>
        <taxon>Trachymyrmex</taxon>
    </lineage>
</organism>
<reference evidence="2 3" key="1">
    <citation type="submission" date="2016-03" db="EMBL/GenBank/DDBJ databases">
        <title>Trachymyrmex septentrionalis WGS genome.</title>
        <authorList>
            <person name="Nygaard S."/>
            <person name="Hu H."/>
            <person name="Boomsma J."/>
            <person name="Zhang G."/>
        </authorList>
    </citation>
    <scope>NUCLEOTIDE SEQUENCE [LARGE SCALE GENOMIC DNA]</scope>
    <source>
        <strain evidence="2">Tsep2-gDNA-1</strain>
        <tissue evidence="2">Whole body</tissue>
    </source>
</reference>
<feature type="compositionally biased region" description="Basic and acidic residues" evidence="1">
    <location>
        <begin position="1"/>
        <end position="15"/>
    </location>
</feature>
<evidence type="ECO:0000313" key="3">
    <source>
        <dbReference type="Proteomes" id="UP000078541"/>
    </source>
</evidence>
<feature type="region of interest" description="Disordered" evidence="1">
    <location>
        <begin position="1"/>
        <end position="52"/>
    </location>
</feature>
<dbReference type="Proteomes" id="UP000078541">
    <property type="component" value="Unassembled WGS sequence"/>
</dbReference>
<feature type="non-terminal residue" evidence="2">
    <location>
        <position position="1"/>
    </location>
</feature>